<keyword evidence="3" id="KW-0067">ATP-binding</keyword>
<feature type="domain" description="RQC" evidence="1">
    <location>
        <begin position="10"/>
        <end position="95"/>
    </location>
</feature>
<dbReference type="SUPFAM" id="SSF46785">
    <property type="entry name" value="Winged helix' DNA-binding domain"/>
    <property type="match status" value="1"/>
</dbReference>
<evidence type="ECO:0000259" key="1">
    <source>
        <dbReference type="Pfam" id="PF09382"/>
    </source>
</evidence>
<sequence>MTVSISLSHEEIRAILRGADAIIAQGGRTLLAKILKGSREKKVLELKLDKSPVYGYFRSEKLDNIMLKIDWMIDHDFLEIEYFGKLPMIVYTERGWLIESDQYTDEFISEWEEWISQKKENPDMTYLKDRNRQMILLMLQKIKESGNKDFIPYLKLWKEIDYKKVKTEIQNTIEALEAGEPVDEAAARERQSRIHEALKGAAPEDFLLKCYECGDRFLFTVGEQQFYKQKGFDLPKRCGDCRELNLEHSYW</sequence>
<keyword evidence="3" id="KW-0547">Nucleotide-binding</keyword>
<feature type="domain" description="Probable zinc-binding" evidence="2">
    <location>
        <begin position="205"/>
        <end position="243"/>
    </location>
</feature>
<proteinExistence type="predicted"/>
<dbReference type="NCBIfam" id="NF041107">
    <property type="entry name" value="RQC_minor_1"/>
    <property type="match status" value="1"/>
</dbReference>
<dbReference type="AlphaFoldDB" id="A0A5D4TLB5"/>
<evidence type="ECO:0000259" key="2">
    <source>
        <dbReference type="Pfam" id="PF13451"/>
    </source>
</evidence>
<dbReference type="Proteomes" id="UP000325054">
    <property type="component" value="Unassembled WGS sequence"/>
</dbReference>
<dbReference type="OrthoDB" id="9814785at2"/>
<dbReference type="GO" id="GO:0006281">
    <property type="term" value="P:DNA repair"/>
    <property type="evidence" value="ECO:0007669"/>
    <property type="project" value="InterPro"/>
</dbReference>
<dbReference type="RefSeq" id="WP_148992685.1">
    <property type="nucleotide sequence ID" value="NZ_VTEW01000017.1"/>
</dbReference>
<dbReference type="Pfam" id="PF09382">
    <property type="entry name" value="RQC"/>
    <property type="match status" value="1"/>
</dbReference>
<dbReference type="GO" id="GO:0043138">
    <property type="term" value="F:3'-5' DNA helicase activity"/>
    <property type="evidence" value="ECO:0007669"/>
    <property type="project" value="InterPro"/>
</dbReference>
<dbReference type="InterPro" id="IPR036390">
    <property type="entry name" value="WH_DNA-bd_sf"/>
</dbReference>
<gene>
    <name evidence="3" type="ORF">FZC80_17635</name>
</gene>
<evidence type="ECO:0000313" key="3">
    <source>
        <dbReference type="EMBL" id="TYS75262.1"/>
    </source>
</evidence>
<evidence type="ECO:0000313" key="4">
    <source>
        <dbReference type="Proteomes" id="UP000325054"/>
    </source>
</evidence>
<accession>A0A5D4TLB5</accession>
<keyword evidence="3" id="KW-0347">Helicase</keyword>
<organism evidence="3 4">
    <name type="scientific">Rossellomorea aquimaris</name>
    <dbReference type="NCBI Taxonomy" id="189382"/>
    <lineage>
        <taxon>Bacteria</taxon>
        <taxon>Bacillati</taxon>
        <taxon>Bacillota</taxon>
        <taxon>Bacilli</taxon>
        <taxon>Bacillales</taxon>
        <taxon>Bacillaceae</taxon>
        <taxon>Rossellomorea</taxon>
    </lineage>
</organism>
<dbReference type="Gene3D" id="1.10.10.10">
    <property type="entry name" value="Winged helix-like DNA-binding domain superfamily/Winged helix DNA-binding domain"/>
    <property type="match status" value="1"/>
</dbReference>
<keyword evidence="3" id="KW-0378">Hydrolase</keyword>
<reference evidence="3 4" key="1">
    <citation type="submission" date="2019-08" db="EMBL/GenBank/DDBJ databases">
        <title>Bacillus genomes from the desert of Cuatro Cienegas, Coahuila.</title>
        <authorList>
            <person name="Olmedo-Alvarez G."/>
        </authorList>
    </citation>
    <scope>NUCLEOTIDE SEQUENCE [LARGE SCALE GENOMIC DNA]</scope>
    <source>
        <strain evidence="3 4">CH451a_14T</strain>
    </source>
</reference>
<dbReference type="Pfam" id="PF13451">
    <property type="entry name" value="zf_Tbcl"/>
    <property type="match status" value="1"/>
</dbReference>
<protein>
    <submittedName>
        <fullName evidence="3">Superfamily II DNA helicase</fullName>
    </submittedName>
</protein>
<name>A0A5D4TLB5_9BACI</name>
<dbReference type="InterPro" id="IPR025306">
    <property type="entry name" value="Zn-bnd_dom_prob"/>
</dbReference>
<comment type="caution">
    <text evidence="3">The sequence shown here is derived from an EMBL/GenBank/DDBJ whole genome shotgun (WGS) entry which is preliminary data.</text>
</comment>
<dbReference type="EMBL" id="VTEW01000017">
    <property type="protein sequence ID" value="TYS75262.1"/>
    <property type="molecule type" value="Genomic_DNA"/>
</dbReference>
<dbReference type="GO" id="GO:0006260">
    <property type="term" value="P:DNA replication"/>
    <property type="evidence" value="ECO:0007669"/>
    <property type="project" value="InterPro"/>
</dbReference>
<dbReference type="InterPro" id="IPR036388">
    <property type="entry name" value="WH-like_DNA-bd_sf"/>
</dbReference>
<dbReference type="InterPro" id="IPR018982">
    <property type="entry name" value="RQC_domain"/>
</dbReference>